<evidence type="ECO:0000313" key="1">
    <source>
        <dbReference type="EMBL" id="MBC2958721.1"/>
    </source>
</evidence>
<sequence length="391" mass="41077">MAGLVVSVLVIGAAVVWLVLRDDAYVATPDRTADTAIGPAALDEALDRVEGAVRAGDAAALADTEVGYLVTNAERLRVRDLDLRYVEQTGRTADAVRATVDVTWRFAGFDAEPARTEVAMTFRPDEDGAALAAVGGGDGRSPLWLTGPVEVRRTDHVLVLGAEGTDLRPVAARAEAAVPVVRRVIEAWRPRLVVEVPESAAGLGDVLGAEDGQYDGVAAVTAAPDGSTAPDAPLHVFVNPEVLGTLRSRGAQVVLSHEATHVATRAPVSTQPLWLLEGFADYVALRDVDLPLSTTAGQVIEQVRADGPPPALPGPVEFETGTTHLGAAYEAAWLACVVLADRVGERGVVDLYRTAGSDGLDAALQEVAGWTETELTQAWWARLTELAGLPD</sequence>
<reference evidence="1 2" key="1">
    <citation type="submission" date="2020-08" db="EMBL/GenBank/DDBJ databases">
        <title>novel species in genus Nocardioides.</title>
        <authorList>
            <person name="Zhang G."/>
        </authorList>
    </citation>
    <scope>NUCLEOTIDE SEQUENCE [LARGE SCALE GENOMIC DNA]</scope>
    <source>
        <strain evidence="1 2">SC8A-24</strain>
    </source>
</reference>
<evidence type="ECO:0000313" key="2">
    <source>
        <dbReference type="Proteomes" id="UP000604001"/>
    </source>
</evidence>
<keyword evidence="2" id="KW-1185">Reference proteome</keyword>
<dbReference type="RefSeq" id="WP_186344033.1">
    <property type="nucleotide sequence ID" value="NZ_BMMR01000001.1"/>
</dbReference>
<evidence type="ECO:0008006" key="3">
    <source>
        <dbReference type="Google" id="ProtNLM"/>
    </source>
</evidence>
<dbReference type="Proteomes" id="UP000604001">
    <property type="component" value="Unassembled WGS sequence"/>
</dbReference>
<proteinExistence type="predicted"/>
<accession>A0ABR6U4D9</accession>
<comment type="caution">
    <text evidence="1">The sequence shown here is derived from an EMBL/GenBank/DDBJ whole genome shotgun (WGS) entry which is preliminary data.</text>
</comment>
<organism evidence="1 2">
    <name type="scientific">Nocardioides deserti</name>
    <dbReference type="NCBI Taxonomy" id="1588644"/>
    <lineage>
        <taxon>Bacteria</taxon>
        <taxon>Bacillati</taxon>
        <taxon>Actinomycetota</taxon>
        <taxon>Actinomycetes</taxon>
        <taxon>Propionibacteriales</taxon>
        <taxon>Nocardioidaceae</taxon>
        <taxon>Nocardioides</taxon>
    </lineage>
</organism>
<protein>
    <recommendedName>
        <fullName evidence="3">Peptidase MA-like domain-containing protein</fullName>
    </recommendedName>
</protein>
<gene>
    <name evidence="1" type="ORF">H7344_00250</name>
</gene>
<name>A0ABR6U4D9_9ACTN</name>
<dbReference type="EMBL" id="JACMYC010000001">
    <property type="protein sequence ID" value="MBC2958721.1"/>
    <property type="molecule type" value="Genomic_DNA"/>
</dbReference>